<accession>E8T711</accession>
<sequence>MKAIELLEKHYPDTLKVLEGKFPEFVETARRVEVIPWREEFQVADRNPEVIDEIEFWETLTQNGLVSLEEARNRVDAILKEKGYSSKTMGIAFIEAGEVSFRTEVPPLSVLLHEIGHVHFREPDPVWSSVYGGGETLFWLALKKDYPIGEEEIRRFHSLFKRAQQGEHLEVAKEVVEKVASLWGKQIVPAFYPICLGAGWLPSYFEEVAPELDPFDLTNPEWEKVLPHRNDVVSFFVNLTEGVRFGDPFWVEYARRLGILK</sequence>
<proteinExistence type="predicted"/>
<dbReference type="RefSeq" id="WP_013524936.1">
    <property type="nucleotide sequence ID" value="NC_014917.1"/>
</dbReference>
<dbReference type="eggNOG" id="ENOG50341YF">
    <property type="taxonomic scope" value="Bacteria"/>
</dbReference>
<evidence type="ECO:0000313" key="1">
    <source>
        <dbReference type="EMBL" id="ADU97732.1"/>
    </source>
</evidence>
<dbReference type="AlphaFoldDB" id="E8T711"/>
<reference evidence="1" key="1">
    <citation type="submission" date="2011-01" db="EMBL/GenBank/DDBJ databases">
        <title>Complete sequence of plasmid of Thermovibrio ammonificans HB-1.</title>
        <authorList>
            <consortium name="US DOE Joint Genome Institute"/>
            <person name="Lucas S."/>
            <person name="Copeland A."/>
            <person name="Lapidus A."/>
            <person name="Cheng J.-F."/>
            <person name="Goodwin L."/>
            <person name="Pitluck S."/>
            <person name="Davenport K."/>
            <person name="Detter J.C."/>
            <person name="Han C."/>
            <person name="Tapia R."/>
            <person name="Land M."/>
            <person name="Hauser L."/>
            <person name="Kyrpides N."/>
            <person name="Ivanova N."/>
            <person name="Ovchinnikova G."/>
            <person name="Vetriani C."/>
            <person name="Woyke T."/>
        </authorList>
    </citation>
    <scope>NUCLEOTIDE SEQUENCE [LARGE SCALE GENOMIC DNA]</scope>
    <source>
        <strain evidence="1">HB-1</strain>
        <plasmid evidence="1">pTHEAM01</plasmid>
    </source>
</reference>
<dbReference type="Proteomes" id="UP000006362">
    <property type="component" value="Plasmid pTHEAM01"/>
</dbReference>
<dbReference type="OrthoDB" id="9916546at2"/>
<name>E8T711_THEA1</name>
<dbReference type="HOGENOM" id="CLU_1065320_0_0_0"/>
<geneLocation type="plasmid" evidence="1 2">
    <name>pTHEAM01</name>
</geneLocation>
<dbReference type="EMBL" id="CP002445">
    <property type="protein sequence ID" value="ADU97732.1"/>
    <property type="molecule type" value="Genomic_DNA"/>
</dbReference>
<evidence type="ECO:0000313" key="2">
    <source>
        <dbReference type="Proteomes" id="UP000006362"/>
    </source>
</evidence>
<keyword evidence="2" id="KW-1185">Reference proteome</keyword>
<organism evidence="1 2">
    <name type="scientific">Thermovibrio ammonificans (strain DSM 15698 / JCM 12110 / HB-1)</name>
    <dbReference type="NCBI Taxonomy" id="648996"/>
    <lineage>
        <taxon>Bacteria</taxon>
        <taxon>Pseudomonadati</taxon>
        <taxon>Aquificota</taxon>
        <taxon>Aquificia</taxon>
        <taxon>Desulfurobacteriales</taxon>
        <taxon>Desulfurobacteriaceae</taxon>
        <taxon>Thermovibrio</taxon>
    </lineage>
</organism>
<protein>
    <submittedName>
        <fullName evidence="1">Uncharacterized protein</fullName>
    </submittedName>
</protein>
<gene>
    <name evidence="1" type="ordered locus">Theam_1776</name>
</gene>
<dbReference type="KEGG" id="tam:Theam_1776"/>
<keyword evidence="1" id="KW-0614">Plasmid</keyword>